<dbReference type="RefSeq" id="XP_045276262.1">
    <property type="nucleotide sequence ID" value="XM_045420088.1"/>
</dbReference>
<name>A0ABP2EYJ7_AJEDR</name>
<gene>
    <name evidence="2" type="ORF">BDCG_04427</name>
</gene>
<reference evidence="3" key="1">
    <citation type="journal article" date="2015" name="PLoS Genet.">
        <title>The dynamic genome and transcriptome of the human fungal pathogen Blastomyces and close relative Emmonsia.</title>
        <authorList>
            <person name="Munoz J.F."/>
            <person name="Gauthier G.M."/>
            <person name="Desjardins C.A."/>
            <person name="Gallo J.E."/>
            <person name="Holder J."/>
            <person name="Sullivan T.D."/>
            <person name="Marty A.J."/>
            <person name="Carmen J.C."/>
            <person name="Chen Z."/>
            <person name="Ding L."/>
            <person name="Gujja S."/>
            <person name="Magrini V."/>
            <person name="Misas E."/>
            <person name="Mitreva M."/>
            <person name="Priest M."/>
            <person name="Saif S."/>
            <person name="Whiston E.A."/>
            <person name="Young S."/>
            <person name="Zeng Q."/>
            <person name="Goldman W.E."/>
            <person name="Mardis E.R."/>
            <person name="Taylor J.W."/>
            <person name="McEwen J.G."/>
            <person name="Clay O.K."/>
            <person name="Klein B.S."/>
            <person name="Cuomo C.A."/>
        </authorList>
    </citation>
    <scope>NUCLEOTIDE SEQUENCE [LARGE SCALE GENOMIC DNA]</scope>
    <source>
        <strain evidence="3">ER-3 / ATCC MYA-2586</strain>
    </source>
</reference>
<dbReference type="GeneID" id="69026583"/>
<evidence type="ECO:0000313" key="2">
    <source>
        <dbReference type="EMBL" id="EEQ89307.1"/>
    </source>
</evidence>
<protein>
    <submittedName>
        <fullName evidence="2">Uncharacterized protein</fullName>
    </submittedName>
</protein>
<dbReference type="EMBL" id="EQ999976">
    <property type="protein sequence ID" value="EEQ89307.1"/>
    <property type="molecule type" value="Genomic_DNA"/>
</dbReference>
<dbReference type="Proteomes" id="UP000002039">
    <property type="component" value="Unassembled WGS sequence"/>
</dbReference>
<feature type="region of interest" description="Disordered" evidence="1">
    <location>
        <begin position="1"/>
        <end position="21"/>
    </location>
</feature>
<organism evidence="2 3">
    <name type="scientific">Ajellomyces dermatitidis (strain ER-3 / ATCC MYA-2586)</name>
    <name type="common">Blastomyces dermatitidis</name>
    <dbReference type="NCBI Taxonomy" id="559297"/>
    <lineage>
        <taxon>Eukaryota</taxon>
        <taxon>Fungi</taxon>
        <taxon>Dikarya</taxon>
        <taxon>Ascomycota</taxon>
        <taxon>Pezizomycotina</taxon>
        <taxon>Eurotiomycetes</taxon>
        <taxon>Eurotiomycetidae</taxon>
        <taxon>Onygenales</taxon>
        <taxon>Ajellomycetaceae</taxon>
        <taxon>Blastomyces</taxon>
    </lineage>
</organism>
<keyword evidence="3" id="KW-1185">Reference proteome</keyword>
<sequence>MTDGEPTRRRHHQPVSTPSRFDLQEVQQTLTPSCVSYGAHSGERSDSFTHLISLNPAASLAAPANNTSFSTQSGESSMPRFWSVNIVHLGLHLAHHPRKPQRAPKQFPAP</sequence>
<proteinExistence type="predicted"/>
<evidence type="ECO:0000313" key="3">
    <source>
        <dbReference type="Proteomes" id="UP000002039"/>
    </source>
</evidence>
<accession>A0ABP2EYJ7</accession>
<evidence type="ECO:0000256" key="1">
    <source>
        <dbReference type="SAM" id="MobiDB-lite"/>
    </source>
</evidence>